<evidence type="ECO:0000313" key="1">
    <source>
        <dbReference type="EMBL" id="MBZ5489115.1"/>
    </source>
</evidence>
<keyword evidence="1" id="KW-0808">Transferase</keyword>
<dbReference type="EC" id="2.1.1.297" evidence="1"/>
<proteinExistence type="predicted"/>
<sequence>MTLDALLQKAARRLQAAGSASPRLDAEVLLAYVTGHDRTWLYTWGDRECPPWEHARFDALIAARIQGQPVAYLTGEREFWGLKLATSKDTLIPRPDTETLVEAALRRVATRKGRLLDLGTGTGAIALAFASEQPGWQVYGVDLRPGAVALAQRNAETLALNNARFMQSNWFSAFEKGGERFDLIVSNPPYIAADDPHLHQGDVRFEPTSALVADTGGLADLLYLVGAARDYLADAGWLMLEHGYRQAASVRAALAEAGYQAIESIRDLSGHERITLGRRQEPAPARNGPVVLP</sequence>
<organism evidence="1 2">
    <name type="scientific">Vreelandella aquamarina</name>
    <dbReference type="NCBI Taxonomy" id="77097"/>
    <lineage>
        <taxon>Bacteria</taxon>
        <taxon>Pseudomonadati</taxon>
        <taxon>Pseudomonadota</taxon>
        <taxon>Gammaproteobacteria</taxon>
        <taxon>Oceanospirillales</taxon>
        <taxon>Halomonadaceae</taxon>
        <taxon>Vreelandella</taxon>
    </lineage>
</organism>
<accession>A0ACC5VYS0</accession>
<comment type="caution">
    <text evidence="1">The sequence shown here is derived from an EMBL/GenBank/DDBJ whole genome shotgun (WGS) entry which is preliminary data.</text>
</comment>
<keyword evidence="2" id="KW-1185">Reference proteome</keyword>
<evidence type="ECO:0000313" key="2">
    <source>
        <dbReference type="Proteomes" id="UP001319846"/>
    </source>
</evidence>
<gene>
    <name evidence="1" type="primary">prmC</name>
    <name evidence="1" type="ORF">HW452_16460</name>
</gene>
<reference evidence="1" key="1">
    <citation type="submission" date="2020-06" db="EMBL/GenBank/DDBJ databases">
        <title>Whole Genome Sequence of Halomonas aquamarina MB598.</title>
        <authorList>
            <person name="Pervaiz M."/>
            <person name="Fariq A."/>
            <person name="Yasmin A."/>
            <person name="Welch M."/>
        </authorList>
    </citation>
    <scope>NUCLEOTIDE SEQUENCE</scope>
    <source>
        <strain evidence="1">MB598</strain>
    </source>
</reference>
<dbReference type="Proteomes" id="UP001319846">
    <property type="component" value="Unassembled WGS sequence"/>
</dbReference>
<protein>
    <submittedName>
        <fullName evidence="1">Peptide chain release factor N(5)-glutamine methyltransferase</fullName>
        <ecNumber evidence="1">2.1.1.297</ecNumber>
    </submittedName>
</protein>
<keyword evidence="1" id="KW-0489">Methyltransferase</keyword>
<name>A0ACC5VYS0_9GAMM</name>
<dbReference type="EMBL" id="JABYQT010000016">
    <property type="protein sequence ID" value="MBZ5489115.1"/>
    <property type="molecule type" value="Genomic_DNA"/>
</dbReference>